<dbReference type="Proteomes" id="UP000603200">
    <property type="component" value="Unassembled WGS sequence"/>
</dbReference>
<dbReference type="InterPro" id="IPR001509">
    <property type="entry name" value="Epimerase_deHydtase"/>
</dbReference>
<feature type="domain" description="NAD-dependent epimerase/dehydratase" evidence="1">
    <location>
        <begin position="36"/>
        <end position="176"/>
    </location>
</feature>
<evidence type="ECO:0000313" key="3">
    <source>
        <dbReference type="Proteomes" id="UP000603200"/>
    </source>
</evidence>
<proteinExistence type="predicted"/>
<reference evidence="2 3" key="1">
    <citation type="submission" date="2021-01" db="EMBL/GenBank/DDBJ databases">
        <title>Whole genome shotgun sequence of Actinoplanes humidus NBRC 14915.</title>
        <authorList>
            <person name="Komaki H."/>
            <person name="Tamura T."/>
        </authorList>
    </citation>
    <scope>NUCLEOTIDE SEQUENCE [LARGE SCALE GENOMIC DNA]</scope>
    <source>
        <strain evidence="2 3">NBRC 14915</strain>
    </source>
</reference>
<dbReference type="EMBL" id="BOMN01000154">
    <property type="protein sequence ID" value="GIE26834.1"/>
    <property type="molecule type" value="Genomic_DNA"/>
</dbReference>
<protein>
    <submittedName>
        <fullName evidence="2">NAD-dependent epimerase</fullName>
    </submittedName>
</protein>
<dbReference type="InterPro" id="IPR036291">
    <property type="entry name" value="NAD(P)-bd_dom_sf"/>
</dbReference>
<dbReference type="Gene3D" id="3.40.50.720">
    <property type="entry name" value="NAD(P)-binding Rossmann-like Domain"/>
    <property type="match status" value="1"/>
</dbReference>
<comment type="caution">
    <text evidence="2">The sequence shown here is derived from an EMBL/GenBank/DDBJ whole genome shotgun (WGS) entry which is preliminary data.</text>
</comment>
<organism evidence="2 3">
    <name type="scientific">Winogradskya humida</name>
    <dbReference type="NCBI Taxonomy" id="113566"/>
    <lineage>
        <taxon>Bacteria</taxon>
        <taxon>Bacillati</taxon>
        <taxon>Actinomycetota</taxon>
        <taxon>Actinomycetes</taxon>
        <taxon>Micromonosporales</taxon>
        <taxon>Micromonosporaceae</taxon>
        <taxon>Winogradskya</taxon>
    </lineage>
</organism>
<dbReference type="RefSeq" id="WP_203843721.1">
    <property type="nucleotide sequence ID" value="NZ_BAAATV010000046.1"/>
</dbReference>
<name>A0ABQ4A7M7_9ACTN</name>
<sequence length="250" mass="26300">MDIIGRGFLARNLACLAGRHHRVVAIAAGASSTAATGADLDREADLVRDVALRCRLEQRTVILFSTASHALYGSTTAPVAEHDPVNPASAFGHHKLRLERLVAASGAPWLVLRVSHAVGPYQRSHQFFPAMVRAVGTGYVRVHRDAARDLIDVVTVVRTVDALAGAGISDEVINVATGLPHPVPDIVAAIESALGRAATVHLVDAPPAAATVSVAKLHHLIPGLGSPRDGAEDLHTLVHRYAPLYSTADP</sequence>
<evidence type="ECO:0000313" key="2">
    <source>
        <dbReference type="EMBL" id="GIE26834.1"/>
    </source>
</evidence>
<gene>
    <name evidence="2" type="ORF">Ahu01nite_099360</name>
</gene>
<evidence type="ECO:0000259" key="1">
    <source>
        <dbReference type="Pfam" id="PF01370"/>
    </source>
</evidence>
<accession>A0ABQ4A7M7</accession>
<dbReference type="SUPFAM" id="SSF51735">
    <property type="entry name" value="NAD(P)-binding Rossmann-fold domains"/>
    <property type="match status" value="1"/>
</dbReference>
<keyword evidence="3" id="KW-1185">Reference proteome</keyword>
<dbReference type="Pfam" id="PF01370">
    <property type="entry name" value="Epimerase"/>
    <property type="match status" value="1"/>
</dbReference>